<protein>
    <submittedName>
        <fullName evidence="1">Uncharacterized protein</fullName>
    </submittedName>
</protein>
<name>A0ACC3SI52_9PEZI</name>
<gene>
    <name evidence="1" type="ORF">M8818_003592</name>
</gene>
<proteinExistence type="predicted"/>
<evidence type="ECO:0000313" key="1">
    <source>
        <dbReference type="EMBL" id="KAK8210105.1"/>
    </source>
</evidence>
<organism evidence="1 2">
    <name type="scientific">Zalaria obscura</name>
    <dbReference type="NCBI Taxonomy" id="2024903"/>
    <lineage>
        <taxon>Eukaryota</taxon>
        <taxon>Fungi</taxon>
        <taxon>Dikarya</taxon>
        <taxon>Ascomycota</taxon>
        <taxon>Pezizomycotina</taxon>
        <taxon>Dothideomycetes</taxon>
        <taxon>Dothideomycetidae</taxon>
        <taxon>Dothideales</taxon>
        <taxon>Zalariaceae</taxon>
        <taxon>Zalaria</taxon>
    </lineage>
</organism>
<dbReference type="EMBL" id="JAMKPW020000016">
    <property type="protein sequence ID" value="KAK8210105.1"/>
    <property type="molecule type" value="Genomic_DNA"/>
</dbReference>
<sequence length="132" mass="14113">MLFVPFQPAQSDLGVALVEQHYAEGIVAVKHREGLGAEMAGYEGQGRLGCGVCVAGSGDYAEGGAMGDESKLVDLLAEFDGESEECHIVVSRALQDRGGPSTMRKWPHLVACGTIDAARDEFREEDQCDLLL</sequence>
<accession>A0ACC3SI52</accession>
<keyword evidence="2" id="KW-1185">Reference proteome</keyword>
<dbReference type="Proteomes" id="UP001320706">
    <property type="component" value="Unassembled WGS sequence"/>
</dbReference>
<evidence type="ECO:0000313" key="2">
    <source>
        <dbReference type="Proteomes" id="UP001320706"/>
    </source>
</evidence>
<comment type="caution">
    <text evidence="1">The sequence shown here is derived from an EMBL/GenBank/DDBJ whole genome shotgun (WGS) entry which is preliminary data.</text>
</comment>
<reference evidence="1" key="1">
    <citation type="submission" date="2024-02" db="EMBL/GenBank/DDBJ databases">
        <title>Metagenome Assembled Genome of Zalaria obscura JY119.</title>
        <authorList>
            <person name="Vighnesh L."/>
            <person name="Jagadeeshwari U."/>
            <person name="Venkata Ramana C."/>
            <person name="Sasikala C."/>
        </authorList>
    </citation>
    <scope>NUCLEOTIDE SEQUENCE</scope>
    <source>
        <strain evidence="1">JY119</strain>
    </source>
</reference>